<reference evidence="8 9" key="1">
    <citation type="journal article" date="2016" name="Nat. Commun.">
        <title>Thousands of microbial genomes shed light on interconnected biogeochemical processes in an aquifer system.</title>
        <authorList>
            <person name="Anantharaman K."/>
            <person name="Brown C.T."/>
            <person name="Hug L.A."/>
            <person name="Sharon I."/>
            <person name="Castelle C.J."/>
            <person name="Probst A.J."/>
            <person name="Thomas B.C."/>
            <person name="Singh A."/>
            <person name="Wilkins M.J."/>
            <person name="Karaoz U."/>
            <person name="Brodie E.L."/>
            <person name="Williams K.H."/>
            <person name="Hubbard S.S."/>
            <person name="Banfield J.F."/>
        </authorList>
    </citation>
    <scope>NUCLEOTIDE SEQUENCE [LARGE SCALE GENOMIC DNA]</scope>
</reference>
<evidence type="ECO:0000313" key="8">
    <source>
        <dbReference type="EMBL" id="OHA27851.1"/>
    </source>
</evidence>
<keyword evidence="5 6" id="KW-0472">Membrane</keyword>
<dbReference type="EMBL" id="MHRP01000004">
    <property type="protein sequence ID" value="OHA27851.1"/>
    <property type="molecule type" value="Genomic_DNA"/>
</dbReference>
<evidence type="ECO:0000256" key="5">
    <source>
        <dbReference type="ARBA" id="ARBA00023136"/>
    </source>
</evidence>
<gene>
    <name evidence="8" type="ORF">A3D56_01380</name>
</gene>
<accession>A0A1G2MY36</accession>
<feature type="transmembrane region" description="Helical" evidence="6">
    <location>
        <begin position="12"/>
        <end position="36"/>
    </location>
</feature>
<dbReference type="PANTHER" id="PTHR42709">
    <property type="entry name" value="ALKALINE PHOSPHATASE LIKE PROTEIN"/>
    <property type="match status" value="1"/>
</dbReference>
<evidence type="ECO:0000259" key="7">
    <source>
        <dbReference type="Pfam" id="PF09335"/>
    </source>
</evidence>
<feature type="transmembrane region" description="Helical" evidence="6">
    <location>
        <begin position="42"/>
        <end position="65"/>
    </location>
</feature>
<dbReference type="InterPro" id="IPR032816">
    <property type="entry name" value="VTT_dom"/>
</dbReference>
<organism evidence="8 9">
    <name type="scientific">Candidatus Taylorbacteria bacterium RIFCSPHIGHO2_02_FULL_45_35</name>
    <dbReference type="NCBI Taxonomy" id="1802311"/>
    <lineage>
        <taxon>Bacteria</taxon>
        <taxon>Candidatus Tayloriibacteriota</taxon>
    </lineage>
</organism>
<comment type="subcellular location">
    <subcellularLocation>
        <location evidence="1">Cell membrane</location>
        <topology evidence="1">Multi-pass membrane protein</topology>
    </subcellularLocation>
</comment>
<dbReference type="GO" id="GO:0005886">
    <property type="term" value="C:plasma membrane"/>
    <property type="evidence" value="ECO:0007669"/>
    <property type="project" value="UniProtKB-SubCell"/>
</dbReference>
<evidence type="ECO:0000256" key="3">
    <source>
        <dbReference type="ARBA" id="ARBA00022692"/>
    </source>
</evidence>
<evidence type="ECO:0000256" key="2">
    <source>
        <dbReference type="ARBA" id="ARBA00022475"/>
    </source>
</evidence>
<feature type="transmembrane region" description="Helical" evidence="6">
    <location>
        <begin position="165"/>
        <end position="184"/>
    </location>
</feature>
<dbReference type="Pfam" id="PF09335">
    <property type="entry name" value="VTT_dom"/>
    <property type="match status" value="1"/>
</dbReference>
<dbReference type="AlphaFoldDB" id="A0A1G2MY36"/>
<evidence type="ECO:0000256" key="4">
    <source>
        <dbReference type="ARBA" id="ARBA00022989"/>
    </source>
</evidence>
<evidence type="ECO:0000256" key="6">
    <source>
        <dbReference type="SAM" id="Phobius"/>
    </source>
</evidence>
<keyword evidence="3 6" id="KW-0812">Transmembrane</keyword>
<keyword evidence="4 6" id="KW-1133">Transmembrane helix</keyword>
<sequence length="197" mass="22004">MSLEAIIALLTTYKYLLLFPIVVVEGPIITVIAGFLSSLGQLNFFISYAIAVVGDVVGDCIYYALGFYGRQKFIERWGRFLGITLERVEKMDKHFEKHSGKTLIIGKLSHAVGSLVLVAAGMAKVPFWKFVWYNFIATLPKSLILLLIGFYFGETYAKINTYLDYTAIISTVLAVLSVIIYFAVKKISQKYGEADAD</sequence>
<dbReference type="PANTHER" id="PTHR42709:SF6">
    <property type="entry name" value="UNDECAPRENYL PHOSPHATE TRANSPORTER A"/>
    <property type="match status" value="1"/>
</dbReference>
<dbReference type="Proteomes" id="UP000177943">
    <property type="component" value="Unassembled WGS sequence"/>
</dbReference>
<feature type="transmembrane region" description="Helical" evidence="6">
    <location>
        <begin position="131"/>
        <end position="153"/>
    </location>
</feature>
<proteinExistence type="predicted"/>
<keyword evidence="2" id="KW-1003">Cell membrane</keyword>
<evidence type="ECO:0000256" key="1">
    <source>
        <dbReference type="ARBA" id="ARBA00004651"/>
    </source>
</evidence>
<name>A0A1G2MY36_9BACT</name>
<dbReference type="InterPro" id="IPR051311">
    <property type="entry name" value="DedA_domain"/>
</dbReference>
<protein>
    <recommendedName>
        <fullName evidence="7">VTT domain-containing protein</fullName>
    </recommendedName>
</protein>
<comment type="caution">
    <text evidence="8">The sequence shown here is derived from an EMBL/GenBank/DDBJ whole genome shotgun (WGS) entry which is preliminary data.</text>
</comment>
<feature type="domain" description="VTT" evidence="7">
    <location>
        <begin position="27"/>
        <end position="149"/>
    </location>
</feature>
<evidence type="ECO:0000313" key="9">
    <source>
        <dbReference type="Proteomes" id="UP000177943"/>
    </source>
</evidence>